<evidence type="ECO:0000259" key="4">
    <source>
        <dbReference type="PROSITE" id="PS51184"/>
    </source>
</evidence>
<dbReference type="EMBL" id="JACIJD010000021">
    <property type="protein sequence ID" value="MBB5695673.1"/>
    <property type="molecule type" value="Genomic_DNA"/>
</dbReference>
<evidence type="ECO:0000313" key="5">
    <source>
        <dbReference type="EMBL" id="MBB5695673.1"/>
    </source>
</evidence>
<reference evidence="5 6" key="1">
    <citation type="submission" date="2020-08" db="EMBL/GenBank/DDBJ databases">
        <title>Genomic Encyclopedia of Type Strains, Phase IV (KMG-IV): sequencing the most valuable type-strain genomes for metagenomic binning, comparative biology and taxonomic classification.</title>
        <authorList>
            <person name="Goeker M."/>
        </authorList>
    </citation>
    <scope>NUCLEOTIDE SEQUENCE [LARGE SCALE GENOMIC DNA]</scope>
    <source>
        <strain evidence="5 6">DSM 25622</strain>
    </source>
</reference>
<keyword evidence="5" id="KW-0687">Ribonucleoprotein</keyword>
<organism evidence="5 6">
    <name type="scientific">Muricoccus pecuniae</name>
    <dbReference type="NCBI Taxonomy" id="693023"/>
    <lineage>
        <taxon>Bacteria</taxon>
        <taxon>Pseudomonadati</taxon>
        <taxon>Pseudomonadota</taxon>
        <taxon>Alphaproteobacteria</taxon>
        <taxon>Acetobacterales</taxon>
        <taxon>Roseomonadaceae</taxon>
        <taxon>Muricoccus</taxon>
    </lineage>
</organism>
<keyword evidence="2" id="KW-0479">Metal-binding</keyword>
<comment type="caution">
    <text evidence="5">The sequence shown here is derived from an EMBL/GenBank/DDBJ whole genome shotgun (WGS) entry which is preliminary data.</text>
</comment>
<dbReference type="GO" id="GO:0046872">
    <property type="term" value="F:metal ion binding"/>
    <property type="evidence" value="ECO:0007669"/>
    <property type="project" value="UniProtKB-KW"/>
</dbReference>
<comment type="cofactor">
    <cofactor evidence="1">
        <name>Fe(2+)</name>
        <dbReference type="ChEBI" id="CHEBI:29033"/>
    </cofactor>
</comment>
<proteinExistence type="predicted"/>
<accession>A0A840YLM9</accession>
<dbReference type="InterPro" id="IPR003347">
    <property type="entry name" value="JmjC_dom"/>
</dbReference>
<dbReference type="Gene3D" id="2.60.120.650">
    <property type="entry name" value="Cupin"/>
    <property type="match status" value="1"/>
</dbReference>
<dbReference type="Pfam" id="PF08007">
    <property type="entry name" value="JmjC_2"/>
    <property type="match status" value="1"/>
</dbReference>
<feature type="domain" description="JmjC" evidence="4">
    <location>
        <begin position="102"/>
        <end position="249"/>
    </location>
</feature>
<keyword evidence="6" id="KW-1185">Reference proteome</keyword>
<dbReference type="InterPro" id="IPR039994">
    <property type="entry name" value="NO66-like"/>
</dbReference>
<evidence type="ECO:0000256" key="3">
    <source>
        <dbReference type="ARBA" id="ARBA00023004"/>
    </source>
</evidence>
<dbReference type="GO" id="GO:0005840">
    <property type="term" value="C:ribosome"/>
    <property type="evidence" value="ECO:0007669"/>
    <property type="project" value="UniProtKB-KW"/>
</dbReference>
<evidence type="ECO:0000256" key="1">
    <source>
        <dbReference type="ARBA" id="ARBA00001954"/>
    </source>
</evidence>
<keyword evidence="5" id="KW-0689">Ribosomal protein</keyword>
<dbReference type="SMART" id="SM00558">
    <property type="entry name" value="JmjC"/>
    <property type="match status" value="1"/>
</dbReference>
<dbReference type="SUPFAM" id="SSF51197">
    <property type="entry name" value="Clavaminate synthase-like"/>
    <property type="match status" value="1"/>
</dbReference>
<evidence type="ECO:0000256" key="2">
    <source>
        <dbReference type="ARBA" id="ARBA00022723"/>
    </source>
</evidence>
<dbReference type="PROSITE" id="PS51184">
    <property type="entry name" value="JMJC"/>
    <property type="match status" value="1"/>
</dbReference>
<sequence>MQLTLADLLAPMDPARFLAEFHDRQPVHIKGGAGKFAGVLSWSVIDRLLNQTHIWSSQSLKLQMDIQPVPPEAYCIRATGRDNTPVMQPDAGRLREWVAKGASVVLNDVDSLTPGLASVSEALEGAGFGRAQANVYISFQAHKAFPTHFDTHDVWAVQVEGEKTWNIWSGRADYPIPHPAFRSLGQAHHERARGTLREKVLLKAGDLLYLPRGWYHDALAEGPASVHVAYGVHAPIGLDLANMLAERALQEPLFRQPLPRQDGTPAAQFALTSRAAQLGQRLAELARDPQVLQVLARHVAEARYPRGGVNLLAARGLEPEGAAGAAPEGGGAGFRVLPTGAKPVRRGADWVLKTPSATLPLTPPEAEAANWILARREVDEDALRAAHPAVDAPALLHRLSDAGALAATGAAL</sequence>
<dbReference type="RefSeq" id="WP_184520865.1">
    <property type="nucleotide sequence ID" value="NZ_JACIJD010000021.1"/>
</dbReference>
<keyword evidence="3" id="KW-0408">Iron</keyword>
<protein>
    <submittedName>
        <fullName evidence="5">Ribosomal protein L16 Arg81 hydroxylase</fullName>
    </submittedName>
</protein>
<dbReference type="AlphaFoldDB" id="A0A840YLM9"/>
<dbReference type="PANTHER" id="PTHR13096:SF8">
    <property type="entry name" value="RIBOSOMAL OXYGENASE 1"/>
    <property type="match status" value="1"/>
</dbReference>
<evidence type="ECO:0000313" key="6">
    <source>
        <dbReference type="Proteomes" id="UP000580654"/>
    </source>
</evidence>
<name>A0A840YLM9_9PROT</name>
<gene>
    <name evidence="5" type="ORF">FHS87_003738</name>
</gene>
<dbReference type="Proteomes" id="UP000580654">
    <property type="component" value="Unassembled WGS sequence"/>
</dbReference>
<dbReference type="PANTHER" id="PTHR13096">
    <property type="entry name" value="MINA53 MYC INDUCED NUCLEAR ANTIGEN"/>
    <property type="match status" value="1"/>
</dbReference>